<accession>A0ABT9NLQ2</accession>
<keyword evidence="1" id="KW-0472">Membrane</keyword>
<protein>
    <recommendedName>
        <fullName evidence="4">ECF transporter S component</fullName>
    </recommendedName>
</protein>
<keyword evidence="3" id="KW-1185">Reference proteome</keyword>
<evidence type="ECO:0008006" key="4">
    <source>
        <dbReference type="Google" id="ProtNLM"/>
    </source>
</evidence>
<comment type="caution">
    <text evidence="2">The sequence shown here is derived from an EMBL/GenBank/DDBJ whole genome shotgun (WGS) entry which is preliminary data.</text>
</comment>
<organism evidence="2 3">
    <name type="scientific">Nocardioides massiliensis</name>
    <dbReference type="NCBI Taxonomy" id="1325935"/>
    <lineage>
        <taxon>Bacteria</taxon>
        <taxon>Bacillati</taxon>
        <taxon>Actinomycetota</taxon>
        <taxon>Actinomycetes</taxon>
        <taxon>Propionibacteriales</taxon>
        <taxon>Nocardioidaceae</taxon>
        <taxon>Nocardioides</taxon>
    </lineage>
</organism>
<reference evidence="2 3" key="1">
    <citation type="submission" date="2023-07" db="EMBL/GenBank/DDBJ databases">
        <title>Sequencing the genomes of 1000 actinobacteria strains.</title>
        <authorList>
            <person name="Klenk H.-P."/>
        </authorList>
    </citation>
    <scope>NUCLEOTIDE SEQUENCE [LARGE SCALE GENOMIC DNA]</scope>
    <source>
        <strain evidence="2 3">GD13</strain>
    </source>
</reference>
<feature type="transmembrane region" description="Helical" evidence="1">
    <location>
        <begin position="129"/>
        <end position="149"/>
    </location>
</feature>
<evidence type="ECO:0000313" key="3">
    <source>
        <dbReference type="Proteomes" id="UP001240447"/>
    </source>
</evidence>
<evidence type="ECO:0000313" key="2">
    <source>
        <dbReference type="EMBL" id="MDP9821348.1"/>
    </source>
</evidence>
<proteinExistence type="predicted"/>
<feature type="transmembrane region" description="Helical" evidence="1">
    <location>
        <begin position="19"/>
        <end position="37"/>
    </location>
</feature>
<evidence type="ECO:0000256" key="1">
    <source>
        <dbReference type="SAM" id="Phobius"/>
    </source>
</evidence>
<feature type="transmembrane region" description="Helical" evidence="1">
    <location>
        <begin position="92"/>
        <end position="117"/>
    </location>
</feature>
<dbReference type="RefSeq" id="WP_068121059.1">
    <property type="nucleotide sequence ID" value="NZ_CCXJ01000334.1"/>
</dbReference>
<feature type="transmembrane region" description="Helical" evidence="1">
    <location>
        <begin position="161"/>
        <end position="183"/>
    </location>
</feature>
<keyword evidence="1" id="KW-1133">Transmembrane helix</keyword>
<feature type="transmembrane region" description="Helical" evidence="1">
    <location>
        <begin position="49"/>
        <end position="72"/>
    </location>
</feature>
<dbReference type="EMBL" id="JAUSQM010000001">
    <property type="protein sequence ID" value="MDP9821348.1"/>
    <property type="molecule type" value="Genomic_DNA"/>
</dbReference>
<name>A0ABT9NLQ2_9ACTN</name>
<gene>
    <name evidence="2" type="ORF">J2S59_001157</name>
</gene>
<dbReference type="Proteomes" id="UP001240447">
    <property type="component" value="Unassembled WGS sequence"/>
</dbReference>
<sequence>MTAVVDTPATSVGSTRMRRGLLCAGIGLLMLTVRLPWAGGDLTPDLVALVLLVLAGRALGTPVLTVAAALAVPLEVVGYGGLLAVVHDDGYGWWYATAAASWVLEAVITLCVLAAVLRDPRVGRWRAPTLALAAAYAVGVLTAAGLLGAGDVGGYAAGSGLALLTPLIDLGQLVVAVTAIALAGNTEGRPRR</sequence>
<keyword evidence="1" id="KW-0812">Transmembrane</keyword>